<dbReference type="Pfam" id="PF13540">
    <property type="entry name" value="RCC1_2"/>
    <property type="match status" value="4"/>
</dbReference>
<dbReference type="Gene3D" id="2.130.10.30">
    <property type="entry name" value="Regulator of chromosome condensation 1/beta-lactamase-inhibitor protein II"/>
    <property type="match status" value="3"/>
</dbReference>
<dbReference type="Gene3D" id="2.60.40.2030">
    <property type="match status" value="1"/>
</dbReference>
<dbReference type="InterPro" id="IPR000408">
    <property type="entry name" value="Reg_chr_condens"/>
</dbReference>
<dbReference type="Proteomes" id="UP000010074">
    <property type="component" value="Chromosome"/>
</dbReference>
<accession>K7ZH07</accession>
<dbReference type="InterPro" id="IPR051553">
    <property type="entry name" value="Ran_GTPase-activating"/>
</dbReference>
<dbReference type="SUPFAM" id="SSF50985">
    <property type="entry name" value="RCC1/BLIP-II"/>
    <property type="match status" value="3"/>
</dbReference>
<dbReference type="RefSeq" id="WP_015092393.1">
    <property type="nucleotide sequence ID" value="NC_019567.1"/>
</dbReference>
<reference evidence="1 2" key="1">
    <citation type="journal article" date="2012" name="BMC Genomics">
        <title>Genome analysis of a simultaneously predatory and prey-independent, novel Bdellovibrio bacteriovorus from the River Tiber, supports in silico predictions of both ancient and recent lateral gene transfer from diverse bacteria.</title>
        <authorList>
            <person name="Hobley L."/>
            <person name="Lerner T.R."/>
            <person name="Williams L.E."/>
            <person name="Lambert C."/>
            <person name="Till R."/>
            <person name="Milner D.S."/>
            <person name="Basford S.M."/>
            <person name="Capeness M.J."/>
            <person name="Fenton A.K."/>
            <person name="Atterbury R.J."/>
            <person name="Harris M.A."/>
            <person name="Sockett R.E."/>
        </authorList>
    </citation>
    <scope>NUCLEOTIDE SEQUENCE [LARGE SCALE GENOMIC DNA]</scope>
    <source>
        <strain evidence="1 2">Tiberius</strain>
    </source>
</reference>
<organism evidence="1 2">
    <name type="scientific">Bdellovibrio bacteriovorus str. Tiberius</name>
    <dbReference type="NCBI Taxonomy" id="1069642"/>
    <lineage>
        <taxon>Bacteria</taxon>
        <taxon>Pseudomonadati</taxon>
        <taxon>Bdellovibrionota</taxon>
        <taxon>Bdellovibrionia</taxon>
        <taxon>Bdellovibrionales</taxon>
        <taxon>Pseudobdellovibrionaceae</taxon>
        <taxon>Bdellovibrio</taxon>
    </lineage>
</organism>
<proteinExistence type="predicted"/>
<dbReference type="AlphaFoldDB" id="K7ZH07"/>
<dbReference type="PATRIC" id="fig|1069642.3.peg.3274"/>
<dbReference type="InterPro" id="IPR038081">
    <property type="entry name" value="CalX-like_sf"/>
</dbReference>
<dbReference type="GO" id="GO:0005737">
    <property type="term" value="C:cytoplasm"/>
    <property type="evidence" value="ECO:0007669"/>
    <property type="project" value="TreeGrafter"/>
</dbReference>
<dbReference type="SUPFAM" id="SSF141072">
    <property type="entry name" value="CalX-like"/>
    <property type="match status" value="1"/>
</dbReference>
<dbReference type="Pfam" id="PF00415">
    <property type="entry name" value="RCC1"/>
    <property type="match status" value="1"/>
</dbReference>
<dbReference type="KEGG" id="bbat:Bdt_3307"/>
<evidence type="ECO:0000313" key="1">
    <source>
        <dbReference type="EMBL" id="AFY02982.1"/>
    </source>
</evidence>
<dbReference type="InterPro" id="IPR009091">
    <property type="entry name" value="RCC1/BLIP-II"/>
</dbReference>
<dbReference type="GO" id="GO:0005085">
    <property type="term" value="F:guanyl-nucleotide exchange factor activity"/>
    <property type="evidence" value="ECO:0007669"/>
    <property type="project" value="TreeGrafter"/>
</dbReference>
<evidence type="ECO:0000313" key="2">
    <source>
        <dbReference type="Proteomes" id="UP000010074"/>
    </source>
</evidence>
<name>K7ZH07_BDEBC</name>
<sequence length="1043" mass="109820">MKVNDDVPYTGQTSIPVKIISTSEISELSFAVGGLCSEMWEPYTSEKTAMLPNVEGEHYISVKVRNKDGFYSDCTKAKIILDKTGPNVSDTQTLVSNRSLLDVSPRLNAPVTTDNLSGIAKYEIKLVKTAGNAVIKDWTEKSKDALYFDGLTLPDTEADSYYYIIRATDKVGNVSAEKTSPSFIAGPIVTLTSPGDFNQEQTMGNIRVNLSRTVAVPTTVMLKSIPGTALAGIDYYFPDIISTELEIPAGAVTKSLYYSIMSKTTPSPTKSFSLAVTGSTNAASSLPTLGVNIINTMPDYSARPQATGYKAMAGAAKGHMCALRLDGKLDCWGAFMYRNGKNTGNNFAAEVTGATDIRDIGIGYAEHNCYIDTAGEVYCFGENATRQLGNGLTTGTATPQKLAGYTGVKKVTVGMGFTCIITSTDQVRCWGNNADATVGQATTTSVYSTPTLYGYITKAIDVAAGYRMACAIDEDAGTRTVKCWGKMGTGAVATPVPISITGLPNDIATLTVNGSAYADVRHACGLTATGDVWCWGSNYRSRRGAASGSVPWAAANMVAMPVKAKKVKVGTDSTCALGVDNNLYCWGMGLPSATNQYELTESFVPQRMDSFGETITDFQLGELASCAVTASTRVKCWGFNRYGEVGNGLWGDGFRAAAFSPGQSSATYTQVVTGAASTCALRSNKTVTCWGQNDEGQLGTNNRNALTRPHFTLPITNVQKITGRFQHYCALTEAGAVFCWGLNETGQIGNNSASGERVLTPYQIPQTYPAGVAGLPGSIKDVSAGYNHTCAVNSSGGVLCWGNNGAGESGHATISEARPYPTAVPNLTSGVVSVHAGISSTCAIKATATTKEIYCWGYNANGIVGASTPIGGATHVPQLIETITTTKEVKISIGNYGACYLHDGTVKCWGTRTVHAAIPLTTQATGAVNTTPMVASQLTGATDISLGAFGGCATMATETVKCWGLDNSGAVNSTYQIVSAPTASFAFGFGLAKSVSMGLVLLDSIPLHVCGITTLGDLKCWGVSHYGEAHDTFMHSTPNYVLK</sequence>
<dbReference type="PANTHER" id="PTHR45982">
    <property type="entry name" value="REGULATOR OF CHROMOSOME CONDENSATION"/>
    <property type="match status" value="1"/>
</dbReference>
<dbReference type="STRING" id="1069642.Bdt_3307"/>
<dbReference type="HOGENOM" id="CLU_292161_0_0_7"/>
<dbReference type="PANTHER" id="PTHR45982:SF1">
    <property type="entry name" value="REGULATOR OF CHROMOSOME CONDENSATION"/>
    <property type="match status" value="1"/>
</dbReference>
<protein>
    <submittedName>
        <fullName evidence="1">Uncharacterized protein</fullName>
    </submittedName>
</protein>
<gene>
    <name evidence="1" type="ORF">Bdt_3307</name>
</gene>
<dbReference type="PROSITE" id="PS50012">
    <property type="entry name" value="RCC1_3"/>
    <property type="match status" value="3"/>
</dbReference>
<dbReference type="EMBL" id="CP002930">
    <property type="protein sequence ID" value="AFY02982.1"/>
    <property type="molecule type" value="Genomic_DNA"/>
</dbReference>